<dbReference type="PANTHER" id="PTHR12589:SF7">
    <property type="entry name" value="6-PYRUVOYL TETRAHYDROBIOPTERIN SYNTHASE"/>
    <property type="match status" value="1"/>
</dbReference>
<dbReference type="InterPro" id="IPR038418">
    <property type="entry name" value="6-PTP_synth/QueD_sf"/>
</dbReference>
<feature type="binding site" evidence="5">
    <location>
        <position position="29"/>
    </location>
    <ligand>
        <name>Zn(2+)</name>
        <dbReference type="ChEBI" id="CHEBI:29105"/>
    </ligand>
</feature>
<dbReference type="GO" id="GO:0046872">
    <property type="term" value="F:metal ion binding"/>
    <property type="evidence" value="ECO:0007669"/>
    <property type="project" value="UniProtKB-KW"/>
</dbReference>
<proteinExistence type="predicted"/>
<dbReference type="InterPro" id="IPR007115">
    <property type="entry name" value="6-PTP_synth/QueD"/>
</dbReference>
<evidence type="ECO:0008006" key="10">
    <source>
        <dbReference type="Google" id="ProtNLM"/>
    </source>
</evidence>
<comment type="caution">
    <text evidence="7">The sequence shown here is derived from an EMBL/GenBank/DDBJ whole genome shotgun (WGS) entry which is preliminary data.</text>
</comment>
<keyword evidence="2 5" id="KW-0862">Zinc</keyword>
<dbReference type="Pfam" id="PF01242">
    <property type="entry name" value="PTPS"/>
    <property type="match status" value="1"/>
</dbReference>
<accession>A0A497EUY5</accession>
<evidence type="ECO:0000256" key="2">
    <source>
        <dbReference type="ARBA" id="ARBA00022833"/>
    </source>
</evidence>
<feature type="active site" description="Charge relay system" evidence="4">
    <location>
        <position position="69"/>
    </location>
</feature>
<evidence type="ECO:0000256" key="3">
    <source>
        <dbReference type="ARBA" id="ARBA00023239"/>
    </source>
</evidence>
<comment type="cofactor">
    <cofactor evidence="5">
        <name>Zn(2+)</name>
        <dbReference type="ChEBI" id="CHEBI:29105"/>
    </cofactor>
    <text evidence="5">Binds 1 zinc ion per subunit.</text>
</comment>
<dbReference type="EMBL" id="QMQV01000014">
    <property type="protein sequence ID" value="RLE50066.1"/>
    <property type="molecule type" value="Genomic_DNA"/>
</dbReference>
<dbReference type="AlphaFoldDB" id="A0A497EUY5"/>
<sequence length="137" mass="15343">MKVKIGVEGFAFDSSHYTLGSSDKCMSLHGHTFRVDVEVEGEVDERTGMVVDFAVIKDVVKKVLESWDHSLIVPEHEVDKVKLNGPFKRRIKVVKASAGTTECIAIKLAEEIYSELKLPVKVKVYEGSRSYALVEYP</sequence>
<evidence type="ECO:0000313" key="9">
    <source>
        <dbReference type="Proteomes" id="UP000278475"/>
    </source>
</evidence>
<dbReference type="PANTHER" id="PTHR12589">
    <property type="entry name" value="PYRUVOYL TETRAHYDROBIOPTERIN SYNTHASE"/>
    <property type="match status" value="1"/>
</dbReference>
<protein>
    <recommendedName>
        <fullName evidence="10">6-pyruvoyl tetrahydrobiopterin synthase</fullName>
    </recommendedName>
</protein>
<evidence type="ECO:0000256" key="1">
    <source>
        <dbReference type="ARBA" id="ARBA00022723"/>
    </source>
</evidence>
<evidence type="ECO:0000313" key="7">
    <source>
        <dbReference type="EMBL" id="RLE51047.1"/>
    </source>
</evidence>
<keyword evidence="3" id="KW-0456">Lyase</keyword>
<dbReference type="GO" id="GO:0016829">
    <property type="term" value="F:lyase activity"/>
    <property type="evidence" value="ECO:0007669"/>
    <property type="project" value="UniProtKB-KW"/>
</dbReference>
<feature type="active site" description="Charge relay system" evidence="4">
    <location>
        <position position="126"/>
    </location>
</feature>
<organism evidence="7 8">
    <name type="scientific">Thermoproteota archaeon</name>
    <dbReference type="NCBI Taxonomy" id="2056631"/>
    <lineage>
        <taxon>Archaea</taxon>
        <taxon>Thermoproteota</taxon>
    </lineage>
</organism>
<gene>
    <name evidence="6" type="ORF">DRJ31_02735</name>
    <name evidence="7" type="ORF">DRJ33_06610</name>
</gene>
<keyword evidence="1 5" id="KW-0479">Metal-binding</keyword>
<feature type="active site" description="Proton acceptor" evidence="4">
    <location>
        <position position="25"/>
    </location>
</feature>
<evidence type="ECO:0000313" key="6">
    <source>
        <dbReference type="EMBL" id="RLE50066.1"/>
    </source>
</evidence>
<dbReference type="SUPFAM" id="SSF55620">
    <property type="entry name" value="Tetrahydrobiopterin biosynthesis enzymes-like"/>
    <property type="match status" value="1"/>
</dbReference>
<dbReference type="Gene3D" id="3.30.479.10">
    <property type="entry name" value="6-pyruvoyl tetrahydropterin synthase/QueD"/>
    <property type="match status" value="1"/>
</dbReference>
<name>A0A497EUY5_9CREN</name>
<evidence type="ECO:0000256" key="4">
    <source>
        <dbReference type="PIRSR" id="PIRSR006113-1"/>
    </source>
</evidence>
<reference evidence="8 9" key="1">
    <citation type="submission" date="2018-06" db="EMBL/GenBank/DDBJ databases">
        <title>Extensive metabolic versatility and redundancy in microbially diverse, dynamic hydrothermal sediments.</title>
        <authorList>
            <person name="Dombrowski N."/>
            <person name="Teske A."/>
            <person name="Baker B.J."/>
        </authorList>
    </citation>
    <scope>NUCLEOTIDE SEQUENCE [LARGE SCALE GENOMIC DNA]</scope>
    <source>
        <strain evidence="7">B34_G17</strain>
        <strain evidence="6">B66_G16</strain>
    </source>
</reference>
<dbReference type="Proteomes" id="UP000272051">
    <property type="component" value="Unassembled WGS sequence"/>
</dbReference>
<evidence type="ECO:0000313" key="8">
    <source>
        <dbReference type="Proteomes" id="UP000272051"/>
    </source>
</evidence>
<evidence type="ECO:0000256" key="5">
    <source>
        <dbReference type="PIRSR" id="PIRSR006113-2"/>
    </source>
</evidence>
<feature type="binding site" evidence="5">
    <location>
        <position position="16"/>
    </location>
    <ligand>
        <name>Zn(2+)</name>
        <dbReference type="ChEBI" id="CHEBI:29105"/>
    </ligand>
</feature>
<dbReference type="Proteomes" id="UP000278475">
    <property type="component" value="Unassembled WGS sequence"/>
</dbReference>
<dbReference type="EMBL" id="QMQX01000136">
    <property type="protein sequence ID" value="RLE51047.1"/>
    <property type="molecule type" value="Genomic_DNA"/>
</dbReference>
<feature type="binding site" evidence="5">
    <location>
        <position position="31"/>
    </location>
    <ligand>
        <name>Zn(2+)</name>
        <dbReference type="ChEBI" id="CHEBI:29105"/>
    </ligand>
</feature>